<dbReference type="RefSeq" id="WP_094998287.1">
    <property type="nucleotide sequence ID" value="NZ_BMJL01000010.1"/>
</dbReference>
<name>A0A223VA25_9FLAO</name>
<dbReference type="AlphaFoldDB" id="A0A223VA25"/>
<dbReference type="SMART" id="SM00448">
    <property type="entry name" value="REC"/>
    <property type="match status" value="1"/>
</dbReference>
<sequence length="144" mass="16654">MNQLNCAFIVDDDPIHQFGMKVLMEKLEFSKKVMVFYNGQEAIDALLDMLRAKKQFPNVIFLDLNMPIKDGWGFLDDFVQIPHSNREKVLIYVVSSSISPLDQERAKEYAVVSNYLFKPIDESDLKNILNDNRNKNLAINRGEL</sequence>
<dbReference type="PROSITE" id="PS50110">
    <property type="entry name" value="RESPONSE_REGULATORY"/>
    <property type="match status" value="1"/>
</dbReference>
<evidence type="ECO:0000313" key="2">
    <source>
        <dbReference type="Proteomes" id="UP000215244"/>
    </source>
</evidence>
<dbReference type="InterPro" id="IPR001789">
    <property type="entry name" value="Sig_transdc_resp-reg_receiver"/>
</dbReference>
<accession>A0A223VA25</accession>
<dbReference type="PANTHER" id="PTHR44520:SF2">
    <property type="entry name" value="RESPONSE REGULATOR RCP1"/>
    <property type="match status" value="1"/>
</dbReference>
<dbReference type="PANTHER" id="PTHR44520">
    <property type="entry name" value="RESPONSE REGULATOR RCP1-RELATED"/>
    <property type="match status" value="1"/>
</dbReference>
<dbReference type="Gene3D" id="3.40.50.2300">
    <property type="match status" value="1"/>
</dbReference>
<proteinExistence type="predicted"/>
<dbReference type="KEGG" id="marb:CJ263_16585"/>
<evidence type="ECO:0000313" key="1">
    <source>
        <dbReference type="EMBL" id="ASV31699.1"/>
    </source>
</evidence>
<dbReference type="OrthoDB" id="673128at2"/>
<dbReference type="Pfam" id="PF00072">
    <property type="entry name" value="Response_reg"/>
    <property type="match status" value="1"/>
</dbReference>
<protein>
    <submittedName>
        <fullName evidence="1">Response regulator</fullName>
    </submittedName>
</protein>
<keyword evidence="2" id="KW-1185">Reference proteome</keyword>
<dbReference type="Proteomes" id="UP000215244">
    <property type="component" value="Chromosome"/>
</dbReference>
<gene>
    <name evidence="1" type="ORF">CJ263_16585</name>
</gene>
<dbReference type="EMBL" id="CP022957">
    <property type="protein sequence ID" value="ASV31699.1"/>
    <property type="molecule type" value="Genomic_DNA"/>
</dbReference>
<dbReference type="GO" id="GO:0000160">
    <property type="term" value="P:phosphorelay signal transduction system"/>
    <property type="evidence" value="ECO:0007669"/>
    <property type="project" value="InterPro"/>
</dbReference>
<organism evidence="1 2">
    <name type="scientific">Maribacter cobaltidurans</name>
    <dbReference type="NCBI Taxonomy" id="1178778"/>
    <lineage>
        <taxon>Bacteria</taxon>
        <taxon>Pseudomonadati</taxon>
        <taxon>Bacteroidota</taxon>
        <taxon>Flavobacteriia</taxon>
        <taxon>Flavobacteriales</taxon>
        <taxon>Flavobacteriaceae</taxon>
        <taxon>Maribacter</taxon>
    </lineage>
</organism>
<dbReference type="SUPFAM" id="SSF52172">
    <property type="entry name" value="CheY-like"/>
    <property type="match status" value="1"/>
</dbReference>
<dbReference type="InterPro" id="IPR011006">
    <property type="entry name" value="CheY-like_superfamily"/>
</dbReference>
<reference evidence="1 2" key="1">
    <citation type="submission" date="2017-08" db="EMBL/GenBank/DDBJ databases">
        <title>The complete genome sequence of Maribacter sp. B1, isolated from deep-sea sediment.</title>
        <authorList>
            <person name="Wu Y.-H."/>
            <person name="Cheng H."/>
            <person name="Xu X.-W."/>
        </authorList>
    </citation>
    <scope>NUCLEOTIDE SEQUENCE [LARGE SCALE GENOMIC DNA]</scope>
    <source>
        <strain evidence="1 2">B1</strain>
    </source>
</reference>
<dbReference type="InterPro" id="IPR052893">
    <property type="entry name" value="TCS_response_regulator"/>
</dbReference>